<evidence type="ECO:0008006" key="3">
    <source>
        <dbReference type="Google" id="ProtNLM"/>
    </source>
</evidence>
<keyword evidence="2" id="KW-1185">Reference proteome</keyword>
<protein>
    <recommendedName>
        <fullName evidence="3">Nuclease</fullName>
    </recommendedName>
</protein>
<dbReference type="Gene3D" id="2.40.50.90">
    <property type="match status" value="1"/>
</dbReference>
<sequence length="286" mass="30967">MVDLGFAGASRPANDYRPLGVTDGDTPAIAMAIRMVSIDTPESAYGGSPPTAQAALERARVRLLDGTYDALPEDLRAYLASRITPDAAARHQAAGKAAAAEHQAAVTARLTRPDGSQRKLAVIATGELIEGNGRLLAYTAPWFTGTAADPLPPRDDPRRRTFNLDMIASGWAATFLIYPSLPSTADLNLLLAEAEAAWAGRRGAWARFGEDLLLGYEYRACVKLGSGDLRDGPGAAIRQAFQRVCVDLGTMRETGLYGYHRIPPARRLWIWETDLERARRDLPIVP</sequence>
<gene>
    <name evidence="1" type="ORF">GCM10017559_42180</name>
</gene>
<organism evidence="1 2">
    <name type="scientific">Streptosporangium longisporum</name>
    <dbReference type="NCBI Taxonomy" id="46187"/>
    <lineage>
        <taxon>Bacteria</taxon>
        <taxon>Bacillati</taxon>
        <taxon>Actinomycetota</taxon>
        <taxon>Actinomycetes</taxon>
        <taxon>Streptosporangiales</taxon>
        <taxon>Streptosporangiaceae</taxon>
        <taxon>Streptosporangium</taxon>
    </lineage>
</organism>
<dbReference type="EMBL" id="BAAAWD010000011">
    <property type="protein sequence ID" value="GAA3014452.1"/>
    <property type="molecule type" value="Genomic_DNA"/>
</dbReference>
<dbReference type="SUPFAM" id="SSF50199">
    <property type="entry name" value="Staphylococcal nuclease"/>
    <property type="match status" value="1"/>
</dbReference>
<dbReference type="InterPro" id="IPR035437">
    <property type="entry name" value="SNase_OB-fold_sf"/>
</dbReference>
<name>A0ABN3Y2F5_9ACTN</name>
<reference evidence="1 2" key="1">
    <citation type="journal article" date="2019" name="Int. J. Syst. Evol. Microbiol.">
        <title>The Global Catalogue of Microorganisms (GCM) 10K type strain sequencing project: providing services to taxonomists for standard genome sequencing and annotation.</title>
        <authorList>
            <consortium name="The Broad Institute Genomics Platform"/>
            <consortium name="The Broad Institute Genome Sequencing Center for Infectious Disease"/>
            <person name="Wu L."/>
            <person name="Ma J."/>
        </authorList>
    </citation>
    <scope>NUCLEOTIDE SEQUENCE [LARGE SCALE GENOMIC DNA]</scope>
    <source>
        <strain evidence="1 2">JCM 3106</strain>
    </source>
</reference>
<comment type="caution">
    <text evidence="1">The sequence shown here is derived from an EMBL/GenBank/DDBJ whole genome shotgun (WGS) entry which is preliminary data.</text>
</comment>
<accession>A0ABN3Y2F5</accession>
<proteinExistence type="predicted"/>
<dbReference type="Proteomes" id="UP001499930">
    <property type="component" value="Unassembled WGS sequence"/>
</dbReference>
<evidence type="ECO:0000313" key="1">
    <source>
        <dbReference type="EMBL" id="GAA3014452.1"/>
    </source>
</evidence>
<evidence type="ECO:0000313" key="2">
    <source>
        <dbReference type="Proteomes" id="UP001499930"/>
    </source>
</evidence>